<gene>
    <name evidence="2" type="ORF">AB0I59_41950</name>
</gene>
<dbReference type="CDD" id="cd00085">
    <property type="entry name" value="HNHc"/>
    <property type="match status" value="1"/>
</dbReference>
<dbReference type="Proteomes" id="UP001551675">
    <property type="component" value="Unassembled WGS sequence"/>
</dbReference>
<organism evidence="2 3">
    <name type="scientific">Microtetraspora glauca</name>
    <dbReference type="NCBI Taxonomy" id="1996"/>
    <lineage>
        <taxon>Bacteria</taxon>
        <taxon>Bacillati</taxon>
        <taxon>Actinomycetota</taxon>
        <taxon>Actinomycetes</taxon>
        <taxon>Streptosporangiales</taxon>
        <taxon>Streptosporangiaceae</taxon>
        <taxon>Microtetraspora</taxon>
    </lineage>
</organism>
<dbReference type="EMBL" id="JBFALK010000052">
    <property type="protein sequence ID" value="MEV0975193.1"/>
    <property type="molecule type" value="Genomic_DNA"/>
</dbReference>
<proteinExistence type="predicted"/>
<feature type="domain" description="HNH nuclease" evidence="1">
    <location>
        <begin position="61"/>
        <end position="113"/>
    </location>
</feature>
<dbReference type="SMART" id="SM00507">
    <property type="entry name" value="HNHc"/>
    <property type="match status" value="1"/>
</dbReference>
<evidence type="ECO:0000313" key="2">
    <source>
        <dbReference type="EMBL" id="MEV0975193.1"/>
    </source>
</evidence>
<evidence type="ECO:0000259" key="1">
    <source>
        <dbReference type="SMART" id="SM00507"/>
    </source>
</evidence>
<reference evidence="2 3" key="1">
    <citation type="submission" date="2024-06" db="EMBL/GenBank/DDBJ databases">
        <title>The Natural Products Discovery Center: Release of the First 8490 Sequenced Strains for Exploring Actinobacteria Biosynthetic Diversity.</title>
        <authorList>
            <person name="Kalkreuter E."/>
            <person name="Kautsar S.A."/>
            <person name="Yang D."/>
            <person name="Bader C.D."/>
            <person name="Teijaro C.N."/>
            <person name="Fluegel L."/>
            <person name="Davis C.M."/>
            <person name="Simpson J.R."/>
            <person name="Lauterbach L."/>
            <person name="Steele A.D."/>
            <person name="Gui C."/>
            <person name="Meng S."/>
            <person name="Li G."/>
            <person name="Viehrig K."/>
            <person name="Ye F."/>
            <person name="Su P."/>
            <person name="Kiefer A.F."/>
            <person name="Nichols A."/>
            <person name="Cepeda A.J."/>
            <person name="Yan W."/>
            <person name="Fan B."/>
            <person name="Jiang Y."/>
            <person name="Adhikari A."/>
            <person name="Zheng C.-J."/>
            <person name="Schuster L."/>
            <person name="Cowan T.M."/>
            <person name="Smanski M.J."/>
            <person name="Chevrette M.G."/>
            <person name="De Carvalho L.P.S."/>
            <person name="Shen B."/>
        </authorList>
    </citation>
    <scope>NUCLEOTIDE SEQUENCE [LARGE SCALE GENOMIC DNA]</scope>
    <source>
        <strain evidence="2 3">NPDC050100</strain>
    </source>
</reference>
<accession>A0ABV3GU69</accession>
<dbReference type="RefSeq" id="WP_358142640.1">
    <property type="nucleotide sequence ID" value="NZ_JBFALK010000052.1"/>
</dbReference>
<comment type="caution">
    <text evidence="2">The sequence shown here is derived from an EMBL/GenBank/DDBJ whole genome shotgun (WGS) entry which is preliminary data.</text>
</comment>
<dbReference type="Gene3D" id="1.10.30.50">
    <property type="match status" value="1"/>
</dbReference>
<keyword evidence="3" id="KW-1185">Reference proteome</keyword>
<dbReference type="InterPro" id="IPR003615">
    <property type="entry name" value="HNH_nuc"/>
</dbReference>
<keyword evidence="2" id="KW-0540">Nuclease</keyword>
<dbReference type="Pfam" id="PF02720">
    <property type="entry name" value="DUF222"/>
    <property type="match status" value="1"/>
</dbReference>
<protein>
    <submittedName>
        <fullName evidence="2">HNH endonuclease signature motif containing protein</fullName>
    </submittedName>
</protein>
<evidence type="ECO:0000313" key="3">
    <source>
        <dbReference type="Proteomes" id="UP001551675"/>
    </source>
</evidence>
<sequence>MTPDGLISGRTLPGLLLATGQFLPVSDVHRLANTSTLARLVMNANGEVLDMGRKVRRATTAQRRVILTRYATCMVDGCHLPAHLCQIDHIDNWSDGGATDLDKLGPTCQFHNRDRYRNPHRYQLRRADGKRWAFTYTGPRTSRR</sequence>
<keyword evidence="2" id="KW-0378">Hydrolase</keyword>
<dbReference type="GO" id="GO:0004519">
    <property type="term" value="F:endonuclease activity"/>
    <property type="evidence" value="ECO:0007669"/>
    <property type="project" value="UniProtKB-KW"/>
</dbReference>
<dbReference type="InterPro" id="IPR003870">
    <property type="entry name" value="DUF222"/>
</dbReference>
<name>A0ABV3GU69_MICGL</name>
<keyword evidence="2" id="KW-0255">Endonuclease</keyword>